<reference evidence="7 9" key="2">
    <citation type="submission" date="2018-07" db="EMBL/GenBank/DDBJ databases">
        <title>The Genome Sequence of Enterococcus sp. DIV0659b.</title>
        <authorList>
            <consortium name="The Broad Institute Genomics Platform"/>
            <consortium name="The Broad Institute Genomic Center for Infectious Diseases"/>
            <person name="Earl A."/>
            <person name="Manson A."/>
            <person name="Schwartman J."/>
            <person name="Gilmore M."/>
            <person name="Abouelleil A."/>
            <person name="Cao P."/>
            <person name="Chapman S."/>
            <person name="Cusick C."/>
            <person name="Shea T."/>
            <person name="Young S."/>
            <person name="Neafsey D."/>
            <person name="Nusbaum C."/>
            <person name="Birren B."/>
        </authorList>
    </citation>
    <scope>NUCLEOTIDE SEQUENCE [LARGE SCALE GENOMIC DNA]</scope>
    <source>
        <strain evidence="7 9">4G2_DIV0659</strain>
    </source>
</reference>
<comment type="caution">
    <text evidence="8">The sequence shown here is derived from an EMBL/GenBank/DDBJ whole genome shotgun (WGS) entry which is preliminary data.</text>
</comment>
<keyword evidence="1" id="KW-0678">Repressor</keyword>
<dbReference type="InterPro" id="IPR050109">
    <property type="entry name" value="HTH-type_TetR-like_transc_reg"/>
</dbReference>
<evidence type="ECO:0000313" key="8">
    <source>
        <dbReference type="EMBL" id="OTO05836.1"/>
    </source>
</evidence>
<evidence type="ECO:0000256" key="3">
    <source>
        <dbReference type="ARBA" id="ARBA00023125"/>
    </source>
</evidence>
<dbReference type="EMBL" id="NGLE02000001">
    <property type="protein sequence ID" value="MEI5993192.1"/>
    <property type="molecule type" value="Genomic_DNA"/>
</dbReference>
<protein>
    <recommendedName>
        <fullName evidence="6">HTH tetR-type domain-containing protein</fullName>
    </recommendedName>
</protein>
<evidence type="ECO:0000313" key="9">
    <source>
        <dbReference type="Proteomes" id="UP000195139"/>
    </source>
</evidence>
<dbReference type="PRINTS" id="PR00455">
    <property type="entry name" value="HTHTETR"/>
</dbReference>
<gene>
    <name evidence="7" type="ORF">A5880_000733</name>
    <name evidence="8" type="ORF">A5880_003011</name>
</gene>
<dbReference type="InterPro" id="IPR001647">
    <property type="entry name" value="HTH_TetR"/>
</dbReference>
<dbReference type="GO" id="GO:0000976">
    <property type="term" value="F:transcription cis-regulatory region binding"/>
    <property type="evidence" value="ECO:0007669"/>
    <property type="project" value="TreeGrafter"/>
</dbReference>
<dbReference type="Pfam" id="PF13972">
    <property type="entry name" value="TetR"/>
    <property type="match status" value="1"/>
</dbReference>
<keyword evidence="3 5" id="KW-0238">DNA-binding</keyword>
<evidence type="ECO:0000256" key="1">
    <source>
        <dbReference type="ARBA" id="ARBA00022491"/>
    </source>
</evidence>
<name>A0A242C6N3_9ENTE</name>
<evidence type="ECO:0000313" key="7">
    <source>
        <dbReference type="EMBL" id="MEI5993192.1"/>
    </source>
</evidence>
<dbReference type="Gene3D" id="1.10.357.10">
    <property type="entry name" value="Tetracycline Repressor, domain 2"/>
    <property type="match status" value="1"/>
</dbReference>
<dbReference type="InterPro" id="IPR009057">
    <property type="entry name" value="Homeodomain-like_sf"/>
</dbReference>
<dbReference type="EMBL" id="NGLE01000004">
    <property type="protein sequence ID" value="OTO05836.1"/>
    <property type="molecule type" value="Genomic_DNA"/>
</dbReference>
<evidence type="ECO:0000256" key="2">
    <source>
        <dbReference type="ARBA" id="ARBA00023015"/>
    </source>
</evidence>
<dbReference type="PROSITE" id="PS50977">
    <property type="entry name" value="HTH_TETR_2"/>
    <property type="match status" value="1"/>
</dbReference>
<reference evidence="8" key="1">
    <citation type="submission" date="2017-05" db="EMBL/GenBank/DDBJ databases">
        <title>The Genome Sequence of Enterococcus sp. 4G2_DIV0659.</title>
        <authorList>
            <consortium name="The Broad Institute Genomics Platform"/>
            <consortium name="The Broad Institute Genomic Center for Infectious Diseases"/>
            <person name="Earl A."/>
            <person name="Manson A."/>
            <person name="Schwartman J."/>
            <person name="Gilmore M."/>
            <person name="Abouelleil A."/>
            <person name="Cao P."/>
            <person name="Chapman S."/>
            <person name="Cusick C."/>
            <person name="Shea T."/>
            <person name="Young S."/>
            <person name="Neafsey D."/>
            <person name="Nusbaum C."/>
            <person name="Birren B."/>
        </authorList>
    </citation>
    <scope>NUCLEOTIDE SEQUENCE [LARGE SCALE GENOMIC DNA]</scope>
    <source>
        <strain evidence="8">4G2_DIV0659</strain>
    </source>
</reference>
<proteinExistence type="predicted"/>
<dbReference type="PANTHER" id="PTHR30055">
    <property type="entry name" value="HTH-TYPE TRANSCRIPTIONAL REGULATOR RUTR"/>
    <property type="match status" value="1"/>
</dbReference>
<dbReference type="InterPro" id="IPR025722">
    <property type="entry name" value="TetR"/>
</dbReference>
<evidence type="ECO:0000256" key="5">
    <source>
        <dbReference type="PROSITE-ProRule" id="PRU00335"/>
    </source>
</evidence>
<dbReference type="Pfam" id="PF00440">
    <property type="entry name" value="TetR_N"/>
    <property type="match status" value="1"/>
</dbReference>
<evidence type="ECO:0000256" key="4">
    <source>
        <dbReference type="ARBA" id="ARBA00023163"/>
    </source>
</evidence>
<feature type="domain" description="HTH tetR-type" evidence="6">
    <location>
        <begin position="2"/>
        <end position="62"/>
    </location>
</feature>
<keyword evidence="4" id="KW-0804">Transcription</keyword>
<evidence type="ECO:0000259" key="6">
    <source>
        <dbReference type="PROSITE" id="PS50977"/>
    </source>
</evidence>
<sequence length="212" mass="25578">MKTAKEMIVEQAKRLFNEKGYYQVTMRDIAKAANTTIGNLTYHFPRKEDLVLEIQKDANNRILHDIEIRLEQRETHRFSLKELFDTFVLKEKNEQNFSYYFKNLLELGRDYPEIQKKQEYIRSIFLDYFYTTFLVLRSEEVLRKDITDEQYRSLAQTLVLLMTVWNQNNSPAHDTLLQQTNYIQTCSNLIYSFLTEKGQKEYKQYLLEHAER</sequence>
<dbReference type="OrthoDB" id="9814703at2"/>
<dbReference type="Proteomes" id="UP000195139">
    <property type="component" value="Unassembled WGS sequence"/>
</dbReference>
<keyword evidence="9" id="KW-1185">Reference proteome</keyword>
<dbReference type="RefSeq" id="WP_086331851.1">
    <property type="nucleotide sequence ID" value="NZ_NGLE02000001.1"/>
</dbReference>
<feature type="DNA-binding region" description="H-T-H motif" evidence="5">
    <location>
        <begin position="25"/>
        <end position="44"/>
    </location>
</feature>
<dbReference type="STRING" id="1834181.A5880_003011"/>
<dbReference type="SUPFAM" id="SSF46689">
    <property type="entry name" value="Homeodomain-like"/>
    <property type="match status" value="1"/>
</dbReference>
<dbReference type="GO" id="GO:0003700">
    <property type="term" value="F:DNA-binding transcription factor activity"/>
    <property type="evidence" value="ECO:0007669"/>
    <property type="project" value="TreeGrafter"/>
</dbReference>
<dbReference type="PANTHER" id="PTHR30055:SF175">
    <property type="entry name" value="HTH-TYPE TRANSCRIPTIONAL REPRESSOR KSTR2"/>
    <property type="match status" value="1"/>
</dbReference>
<accession>A0A242C6N3</accession>
<dbReference type="AlphaFoldDB" id="A0A242C6N3"/>
<keyword evidence="2" id="KW-0805">Transcription regulation</keyword>
<organism evidence="8">
    <name type="scientific">Candidatus Enterococcus mansonii</name>
    <dbReference type="NCBI Taxonomy" id="1834181"/>
    <lineage>
        <taxon>Bacteria</taxon>
        <taxon>Bacillati</taxon>
        <taxon>Bacillota</taxon>
        <taxon>Bacilli</taxon>
        <taxon>Lactobacillales</taxon>
        <taxon>Enterococcaceae</taxon>
        <taxon>Enterococcus</taxon>
    </lineage>
</organism>